<dbReference type="CDD" id="cd16646">
    <property type="entry name" value="mRING-HC-C2H2C4_MDM2-like"/>
    <property type="match status" value="1"/>
</dbReference>
<dbReference type="EMBL" id="JASPKZ010007797">
    <property type="protein sequence ID" value="KAJ9582511.1"/>
    <property type="molecule type" value="Genomic_DNA"/>
</dbReference>
<evidence type="ECO:0000256" key="2">
    <source>
        <dbReference type="ARBA" id="ARBA00022771"/>
    </source>
</evidence>
<evidence type="ECO:0000256" key="4">
    <source>
        <dbReference type="SAM" id="MobiDB-lite"/>
    </source>
</evidence>
<dbReference type="PANTHER" id="PTHR46858">
    <property type="entry name" value="OS05G0521000 PROTEIN"/>
    <property type="match status" value="1"/>
</dbReference>
<dbReference type="Pfam" id="PF13920">
    <property type="entry name" value="zf-C3HC4_3"/>
    <property type="match status" value="1"/>
</dbReference>
<dbReference type="GO" id="GO:0008270">
    <property type="term" value="F:zinc ion binding"/>
    <property type="evidence" value="ECO:0007669"/>
    <property type="project" value="UniProtKB-KW"/>
</dbReference>
<name>A0AAD7ZLE9_DIPPU</name>
<gene>
    <name evidence="5" type="ORF">L9F63_003204</name>
</gene>
<dbReference type="AlphaFoldDB" id="A0AAD7ZLE9"/>
<dbReference type="SUPFAM" id="SSF90209">
    <property type="entry name" value="Ran binding protein zinc finger-like"/>
    <property type="match status" value="1"/>
</dbReference>
<keyword evidence="2" id="KW-0863">Zinc-finger</keyword>
<evidence type="ECO:0000256" key="1">
    <source>
        <dbReference type="ARBA" id="ARBA00022723"/>
    </source>
</evidence>
<evidence type="ECO:0000313" key="5">
    <source>
        <dbReference type="EMBL" id="KAJ9582511.1"/>
    </source>
</evidence>
<feature type="region of interest" description="Disordered" evidence="4">
    <location>
        <begin position="1"/>
        <end position="75"/>
    </location>
</feature>
<keyword evidence="1" id="KW-0479">Metal-binding</keyword>
<evidence type="ECO:0000313" key="6">
    <source>
        <dbReference type="Proteomes" id="UP001233999"/>
    </source>
</evidence>
<proteinExistence type="predicted"/>
<comment type="caution">
    <text evidence="5">The sequence shown here is derived from an EMBL/GenBank/DDBJ whole genome shotgun (WGS) entry which is preliminary data.</text>
</comment>
<keyword evidence="6" id="KW-1185">Reference proteome</keyword>
<dbReference type="Gene3D" id="2.30.30.380">
    <property type="entry name" value="Zn-finger domain of Sec23/24"/>
    <property type="match status" value="1"/>
</dbReference>
<reference evidence="5" key="1">
    <citation type="journal article" date="2023" name="IScience">
        <title>Live-bearing cockroach genome reveals convergent evolutionary mechanisms linked to viviparity in insects and beyond.</title>
        <authorList>
            <person name="Fouks B."/>
            <person name="Harrison M.C."/>
            <person name="Mikhailova A.A."/>
            <person name="Marchal E."/>
            <person name="English S."/>
            <person name="Carruthers M."/>
            <person name="Jennings E.C."/>
            <person name="Chiamaka E.L."/>
            <person name="Frigard R.A."/>
            <person name="Pippel M."/>
            <person name="Attardo G.M."/>
            <person name="Benoit J.B."/>
            <person name="Bornberg-Bauer E."/>
            <person name="Tobe S.S."/>
        </authorList>
    </citation>
    <scope>NUCLEOTIDE SEQUENCE</scope>
    <source>
        <strain evidence="5">Stay&amp;Tobe</strain>
    </source>
</reference>
<dbReference type="InterPro" id="IPR036443">
    <property type="entry name" value="Znf_RanBP2_sf"/>
</dbReference>
<feature type="compositionally biased region" description="Basic and acidic residues" evidence="4">
    <location>
        <begin position="35"/>
        <end position="63"/>
    </location>
</feature>
<keyword evidence="3" id="KW-0862">Zinc</keyword>
<evidence type="ECO:0000256" key="3">
    <source>
        <dbReference type="ARBA" id="ARBA00022833"/>
    </source>
</evidence>
<dbReference type="GO" id="GO:0061630">
    <property type="term" value="F:ubiquitin protein ligase activity"/>
    <property type="evidence" value="ECO:0007669"/>
    <property type="project" value="TreeGrafter"/>
</dbReference>
<sequence length="309" mass="34371">MSFKRAASTEVNHYEIGEPPAKLPNYNFFYTLESESEKGSSDDDSESVRSDQGKETEYAKDTSDTTTHSDCSSEEDFTVKVEYEVESLSEKENPLGNSSLSSDTDDVMYTVVTKVNVDKDELSTLADSSGNSDSNVIFDPEIPRADYWTCLNCKNQNNNPNFRYCEKCYKLKKDFFPPRPRRRRKRRNSNKKSSLEKSISTASTISVSSQDTLSAIAGPSHMDSGIGSSQDFLSQSEMDSQEIASNSTDSLSSQLCITCMTNQKNGIFVHGKVGHVCCCYKCALKVWTQTGKCPICNGKVRSVLKVIVH</sequence>
<accession>A0AAD7ZLE9</accession>
<dbReference type="InterPro" id="IPR013083">
    <property type="entry name" value="Znf_RING/FYVE/PHD"/>
</dbReference>
<feature type="compositionally biased region" description="Basic residues" evidence="4">
    <location>
        <begin position="179"/>
        <end position="190"/>
    </location>
</feature>
<dbReference type="GO" id="GO:0016567">
    <property type="term" value="P:protein ubiquitination"/>
    <property type="evidence" value="ECO:0007669"/>
    <property type="project" value="TreeGrafter"/>
</dbReference>
<dbReference type="PANTHER" id="PTHR46858:SF5">
    <property type="entry name" value="E3 UBIQUITIN-PROTEIN LIGASE APD1-RELATED"/>
    <property type="match status" value="1"/>
</dbReference>
<organism evidence="5 6">
    <name type="scientific">Diploptera punctata</name>
    <name type="common">Pacific beetle cockroach</name>
    <dbReference type="NCBI Taxonomy" id="6984"/>
    <lineage>
        <taxon>Eukaryota</taxon>
        <taxon>Metazoa</taxon>
        <taxon>Ecdysozoa</taxon>
        <taxon>Arthropoda</taxon>
        <taxon>Hexapoda</taxon>
        <taxon>Insecta</taxon>
        <taxon>Pterygota</taxon>
        <taxon>Neoptera</taxon>
        <taxon>Polyneoptera</taxon>
        <taxon>Dictyoptera</taxon>
        <taxon>Blattodea</taxon>
        <taxon>Blaberoidea</taxon>
        <taxon>Blaberidae</taxon>
        <taxon>Diplopterinae</taxon>
        <taxon>Diploptera</taxon>
    </lineage>
</organism>
<reference evidence="5" key="2">
    <citation type="submission" date="2023-05" db="EMBL/GenBank/DDBJ databases">
        <authorList>
            <person name="Fouks B."/>
        </authorList>
    </citation>
    <scope>NUCLEOTIDE SEQUENCE</scope>
    <source>
        <strain evidence="5">Stay&amp;Tobe</strain>
        <tissue evidence="5">Testes</tissue>
    </source>
</reference>
<protein>
    <submittedName>
        <fullName evidence="5">Uncharacterized protein</fullName>
    </submittedName>
</protein>
<feature type="region of interest" description="Disordered" evidence="4">
    <location>
        <begin position="176"/>
        <end position="203"/>
    </location>
</feature>
<dbReference type="Proteomes" id="UP001233999">
    <property type="component" value="Unassembled WGS sequence"/>
</dbReference>
<dbReference type="Gene3D" id="3.30.40.10">
    <property type="entry name" value="Zinc/RING finger domain, C3HC4 (zinc finger)"/>
    <property type="match status" value="1"/>
</dbReference>